<evidence type="ECO:0000256" key="3">
    <source>
        <dbReference type="PIRSR" id="PIRSR001359-3"/>
    </source>
</evidence>
<sequence>MALVSMTQMLQNARANKCAVGGFMIWNYDSAKAIAETAQKLGLPAIYIIGEGEAISMGGFENVARIAESVAKTVDVPIALHADHFRSYDAIVQAIVAGYSSVMIDASRFPIEENIRLTKEVVKVAHAAGVSVEAELGRLPGNEGDEDVTVEESFQTDPEEAAYFAEQTGIDALAVSIGTMHGAYPKSFKPEINIPRLIEIEQKVSIPLVMHGGSGTPQDKIAEAVNHGIAKINIATDLVTAAAKRIAEVQQAEDFRYNVNSTFQAGKEAICEVVEQRMRLLNQNILK</sequence>
<reference evidence="4 5" key="1">
    <citation type="submission" date="2018-05" db="EMBL/GenBank/DDBJ databases">
        <title>The Hungate 1000. A catalogue of reference genomes from the rumen microbiome.</title>
        <authorList>
            <person name="Kelly W."/>
        </authorList>
    </citation>
    <scope>NUCLEOTIDE SEQUENCE [LARGE SCALE GENOMIC DNA]</scope>
    <source>
        <strain evidence="4 5">NLAE-zl-C242</strain>
    </source>
</reference>
<dbReference type="OrthoDB" id="9803995at2"/>
<comment type="caution">
    <text evidence="4">The sequence shown here is derived from an EMBL/GenBank/DDBJ whole genome shotgun (WGS) entry which is preliminary data.</text>
</comment>
<dbReference type="Gene3D" id="3.20.20.70">
    <property type="entry name" value="Aldolase class I"/>
    <property type="match status" value="1"/>
</dbReference>
<dbReference type="GO" id="GO:0008270">
    <property type="term" value="F:zinc ion binding"/>
    <property type="evidence" value="ECO:0007669"/>
    <property type="project" value="InterPro"/>
</dbReference>
<feature type="binding site" evidence="3">
    <location>
        <position position="211"/>
    </location>
    <ligand>
        <name>Zn(2+)</name>
        <dbReference type="ChEBI" id="CHEBI:29105"/>
        <label>1</label>
        <note>catalytic</note>
    </ligand>
</feature>
<feature type="binding site" evidence="3">
    <location>
        <position position="84"/>
    </location>
    <ligand>
        <name>Zn(2+)</name>
        <dbReference type="ChEBI" id="CHEBI:29105"/>
        <label>1</label>
        <note>catalytic</note>
    </ligand>
</feature>
<dbReference type="GO" id="GO:0005975">
    <property type="term" value="P:carbohydrate metabolic process"/>
    <property type="evidence" value="ECO:0007669"/>
    <property type="project" value="InterPro"/>
</dbReference>
<feature type="binding site" evidence="2">
    <location>
        <position position="182"/>
    </location>
    <ligand>
        <name>dihydroxyacetone phosphate</name>
        <dbReference type="ChEBI" id="CHEBI:57642"/>
    </ligand>
</feature>
<organism evidence="4 5">
    <name type="scientific">Faecalicatena orotica</name>
    <dbReference type="NCBI Taxonomy" id="1544"/>
    <lineage>
        <taxon>Bacteria</taxon>
        <taxon>Bacillati</taxon>
        <taxon>Bacillota</taxon>
        <taxon>Clostridia</taxon>
        <taxon>Lachnospirales</taxon>
        <taxon>Lachnospiraceae</taxon>
        <taxon>Faecalicatena</taxon>
    </lineage>
</organism>
<dbReference type="SUPFAM" id="SSF51569">
    <property type="entry name" value="Aldolase"/>
    <property type="match status" value="1"/>
</dbReference>
<keyword evidence="3" id="KW-0862">Zinc</keyword>
<evidence type="ECO:0000256" key="2">
    <source>
        <dbReference type="PIRSR" id="PIRSR001359-2"/>
    </source>
</evidence>
<dbReference type="InterPro" id="IPR050246">
    <property type="entry name" value="Class_II_FBP_aldolase"/>
</dbReference>
<dbReference type="CDD" id="cd00947">
    <property type="entry name" value="TBP_aldolase_IIB"/>
    <property type="match status" value="1"/>
</dbReference>
<gene>
    <name evidence="4" type="ORF">A8806_105255</name>
</gene>
<dbReference type="AlphaFoldDB" id="A0A2Y9BDZ1"/>
<dbReference type="GO" id="GO:0016832">
    <property type="term" value="F:aldehyde-lyase activity"/>
    <property type="evidence" value="ECO:0007669"/>
    <property type="project" value="InterPro"/>
</dbReference>
<evidence type="ECO:0000313" key="4">
    <source>
        <dbReference type="EMBL" id="PWJ29952.1"/>
    </source>
</evidence>
<dbReference type="PANTHER" id="PTHR30304:SF0">
    <property type="entry name" value="D-TAGATOSE-1,6-BISPHOSPHATE ALDOLASE SUBUNIT GATY-RELATED"/>
    <property type="match status" value="1"/>
</dbReference>
<evidence type="ECO:0000313" key="5">
    <source>
        <dbReference type="Proteomes" id="UP000245845"/>
    </source>
</evidence>
<accession>A0A2Y9BDZ1</accession>
<feature type="active site" description="Proton donor" evidence="1">
    <location>
        <position position="83"/>
    </location>
</feature>
<dbReference type="Proteomes" id="UP000245845">
    <property type="component" value="Unassembled WGS sequence"/>
</dbReference>
<dbReference type="RefSeq" id="WP_109731078.1">
    <property type="nucleotide sequence ID" value="NZ_BAAACK010000018.1"/>
</dbReference>
<name>A0A2Y9BDZ1_9FIRM</name>
<feature type="binding site" evidence="3">
    <location>
        <position position="181"/>
    </location>
    <ligand>
        <name>Zn(2+)</name>
        <dbReference type="ChEBI" id="CHEBI:29105"/>
        <label>1</label>
        <note>catalytic</note>
    </ligand>
</feature>
<dbReference type="PANTHER" id="PTHR30304">
    <property type="entry name" value="D-TAGATOSE-1,6-BISPHOSPHATE ALDOLASE"/>
    <property type="match status" value="1"/>
</dbReference>
<dbReference type="Pfam" id="PF01116">
    <property type="entry name" value="F_bP_aldolase"/>
    <property type="match status" value="1"/>
</dbReference>
<dbReference type="InterPro" id="IPR013785">
    <property type="entry name" value="Aldolase_TIM"/>
</dbReference>
<protein>
    <submittedName>
        <fullName evidence="4">Fructose-bisphosphate aldolase class II/tagatose 1,6-diphosphate aldolase GatY/KbaY</fullName>
    </submittedName>
</protein>
<dbReference type="NCBIfam" id="TIGR00167">
    <property type="entry name" value="cbbA"/>
    <property type="match status" value="1"/>
</dbReference>
<feature type="binding site" evidence="3">
    <location>
        <position position="135"/>
    </location>
    <ligand>
        <name>Zn(2+)</name>
        <dbReference type="ChEBI" id="CHEBI:29105"/>
        <label>2</label>
    </ligand>
</feature>
<evidence type="ECO:0000256" key="1">
    <source>
        <dbReference type="PIRSR" id="PIRSR001359-1"/>
    </source>
</evidence>
<dbReference type="InterPro" id="IPR000771">
    <property type="entry name" value="FBA_II"/>
</dbReference>
<comment type="cofactor">
    <cofactor evidence="3">
        <name>Zn(2+)</name>
        <dbReference type="ChEBI" id="CHEBI:29105"/>
    </cofactor>
    <text evidence="3">Binds 2 Zn(2+) ions per subunit. One is catalytic and the other provides a structural contribution.</text>
</comment>
<feature type="binding site" evidence="3">
    <location>
        <position position="105"/>
    </location>
    <ligand>
        <name>Zn(2+)</name>
        <dbReference type="ChEBI" id="CHEBI:29105"/>
        <label>2</label>
    </ligand>
</feature>
<dbReference type="PIRSF" id="PIRSF001359">
    <property type="entry name" value="F_bP_aldolase_II"/>
    <property type="match status" value="1"/>
</dbReference>
<dbReference type="EMBL" id="QGDL01000005">
    <property type="protein sequence ID" value="PWJ29952.1"/>
    <property type="molecule type" value="Genomic_DNA"/>
</dbReference>
<keyword evidence="3" id="KW-0479">Metal-binding</keyword>
<keyword evidence="5" id="KW-1185">Reference proteome</keyword>
<feature type="binding site" evidence="2">
    <location>
        <begin position="212"/>
        <end position="214"/>
    </location>
    <ligand>
        <name>dihydroxyacetone phosphate</name>
        <dbReference type="ChEBI" id="CHEBI:57642"/>
    </ligand>
</feature>
<proteinExistence type="predicted"/>
<feature type="binding site" evidence="2">
    <location>
        <begin position="233"/>
        <end position="236"/>
    </location>
    <ligand>
        <name>dihydroxyacetone phosphate</name>
        <dbReference type="ChEBI" id="CHEBI:57642"/>
    </ligand>
</feature>